<organism evidence="1">
    <name type="scientific">freshwater metagenome</name>
    <dbReference type="NCBI Taxonomy" id="449393"/>
    <lineage>
        <taxon>unclassified sequences</taxon>
        <taxon>metagenomes</taxon>
        <taxon>ecological metagenomes</taxon>
    </lineage>
</organism>
<dbReference type="AlphaFoldDB" id="A0A6J6FQU5"/>
<proteinExistence type="predicted"/>
<name>A0A6J6FQU5_9ZZZZ</name>
<accession>A0A6J6FQU5</accession>
<evidence type="ECO:0000313" key="1">
    <source>
        <dbReference type="EMBL" id="CAB4591482.1"/>
    </source>
</evidence>
<reference evidence="1" key="1">
    <citation type="submission" date="2020-05" db="EMBL/GenBank/DDBJ databases">
        <authorList>
            <person name="Chiriac C."/>
            <person name="Salcher M."/>
            <person name="Ghai R."/>
            <person name="Kavagutti S V."/>
        </authorList>
    </citation>
    <scope>NUCLEOTIDE SEQUENCE</scope>
</reference>
<protein>
    <submittedName>
        <fullName evidence="1">Unannotated protein</fullName>
    </submittedName>
</protein>
<sequence>MRAWAAAKSMRPRDVVGSLPRMMFSVMVRLSASMKCWCTMPMPLAMASVGERKVRVEPFTTMVPSSGWCIPYKVFISVDLPAPFSPTMA</sequence>
<gene>
    <name evidence="1" type="ORF">UFOPK1722_01663</name>
</gene>
<dbReference type="AntiFam" id="ANF00228">
    <property type="entry name" value="Shadow ORF (opposite rbsA1)"/>
</dbReference>
<dbReference type="EMBL" id="CAEZTS010000184">
    <property type="protein sequence ID" value="CAB4591482.1"/>
    <property type="molecule type" value="Genomic_DNA"/>
</dbReference>